<reference evidence="2 3" key="1">
    <citation type="submission" date="2019-09" db="EMBL/GenBank/DDBJ databases">
        <authorList>
            <person name="Chandra G."/>
            <person name="Truman W A."/>
        </authorList>
    </citation>
    <scope>NUCLEOTIDE SEQUENCE [LARGE SCALE GENOMIC DNA]</scope>
    <source>
        <strain evidence="2">PS659</strain>
    </source>
</reference>
<dbReference type="EMBL" id="CABVGY010000018">
    <property type="protein sequence ID" value="VVN00570.1"/>
    <property type="molecule type" value="Genomic_DNA"/>
</dbReference>
<accession>A0A5E6U4N2</accession>
<organism evidence="2 3">
    <name type="scientific">Pseudomonas fluorescens</name>
    <dbReference type="NCBI Taxonomy" id="294"/>
    <lineage>
        <taxon>Bacteria</taxon>
        <taxon>Pseudomonadati</taxon>
        <taxon>Pseudomonadota</taxon>
        <taxon>Gammaproteobacteria</taxon>
        <taxon>Pseudomonadales</taxon>
        <taxon>Pseudomonadaceae</taxon>
        <taxon>Pseudomonas</taxon>
    </lineage>
</organism>
<sequence>MNQFLTNTGKRFDLPDSNAKTSLDAQETKSLCCKAAGIIAPLGATAEALIPHEKLRGAATPDATLIAQNCPHAQPAVGYTAFELVSNLGHLEESNRPLPTELTHLLTSLGFNALQDGEADRKSTRHLIGRRILVPSKTIHPCMKLKPKAESYIQSLSIDFAPLNIGQPRQEIGVNPLAILLSVKGIINRSSLRALKLNDFTNLSAQAKKLFRLCNFECAPFISPDSHFMAFLVPWDRNSNRNTQNRTNCLHPSGSVRRQHSIFNPIRHRPHQQPQSSAADQKPPDSPESTNDHLFRNFQFHYFSRLRVFFSCSDLFKLVKAPQGGAS</sequence>
<name>A0A5E6U4N2_PSEFL</name>
<dbReference type="Proteomes" id="UP000326729">
    <property type="component" value="Unassembled WGS sequence"/>
</dbReference>
<protein>
    <submittedName>
        <fullName evidence="2">Uncharacterized protein</fullName>
    </submittedName>
</protein>
<evidence type="ECO:0000313" key="3">
    <source>
        <dbReference type="Proteomes" id="UP000326729"/>
    </source>
</evidence>
<proteinExistence type="predicted"/>
<feature type="region of interest" description="Disordered" evidence="1">
    <location>
        <begin position="267"/>
        <end position="290"/>
    </location>
</feature>
<evidence type="ECO:0000256" key="1">
    <source>
        <dbReference type="SAM" id="MobiDB-lite"/>
    </source>
</evidence>
<evidence type="ECO:0000313" key="2">
    <source>
        <dbReference type="EMBL" id="VVN00570.1"/>
    </source>
</evidence>
<dbReference type="AlphaFoldDB" id="A0A5E6U4N2"/>
<gene>
    <name evidence="2" type="ORF">PS659_03335</name>
</gene>